<comment type="caution">
    <text evidence="1">The sequence shown here is derived from an EMBL/GenBank/DDBJ whole genome shotgun (WGS) entry which is preliminary data.</text>
</comment>
<dbReference type="AlphaFoldDB" id="A0A232EZX7"/>
<dbReference type="PROSITE" id="PS51257">
    <property type="entry name" value="PROKAR_LIPOPROTEIN"/>
    <property type="match status" value="1"/>
</dbReference>
<dbReference type="Proteomes" id="UP000215335">
    <property type="component" value="Unassembled WGS sequence"/>
</dbReference>
<evidence type="ECO:0000313" key="2">
    <source>
        <dbReference type="Proteomes" id="UP000215335"/>
    </source>
</evidence>
<name>A0A232EZX7_9HYME</name>
<protein>
    <submittedName>
        <fullName evidence="1">Uncharacterized protein</fullName>
    </submittedName>
</protein>
<accession>A0A232EZX7</accession>
<sequence length="44" mass="5136">MYLHKRYRSVRTRRFAAAVVQFFLLLSISCLYSRGSTVLQLLNG</sequence>
<proteinExistence type="predicted"/>
<keyword evidence="2" id="KW-1185">Reference proteome</keyword>
<organism evidence="1 2">
    <name type="scientific">Trichomalopsis sarcophagae</name>
    <dbReference type="NCBI Taxonomy" id="543379"/>
    <lineage>
        <taxon>Eukaryota</taxon>
        <taxon>Metazoa</taxon>
        <taxon>Ecdysozoa</taxon>
        <taxon>Arthropoda</taxon>
        <taxon>Hexapoda</taxon>
        <taxon>Insecta</taxon>
        <taxon>Pterygota</taxon>
        <taxon>Neoptera</taxon>
        <taxon>Endopterygota</taxon>
        <taxon>Hymenoptera</taxon>
        <taxon>Apocrita</taxon>
        <taxon>Proctotrupomorpha</taxon>
        <taxon>Chalcidoidea</taxon>
        <taxon>Pteromalidae</taxon>
        <taxon>Pteromalinae</taxon>
        <taxon>Trichomalopsis</taxon>
    </lineage>
</organism>
<reference evidence="1 2" key="1">
    <citation type="journal article" date="2017" name="Curr. Biol.">
        <title>The Evolution of Venom by Co-option of Single-Copy Genes.</title>
        <authorList>
            <person name="Martinson E.O."/>
            <person name="Mrinalini"/>
            <person name="Kelkar Y.D."/>
            <person name="Chang C.H."/>
            <person name="Werren J.H."/>
        </authorList>
    </citation>
    <scope>NUCLEOTIDE SEQUENCE [LARGE SCALE GENOMIC DNA]</scope>
    <source>
        <strain evidence="1 2">Alberta</strain>
        <tissue evidence="1">Whole body</tissue>
    </source>
</reference>
<evidence type="ECO:0000313" key="1">
    <source>
        <dbReference type="EMBL" id="OXU23718.1"/>
    </source>
</evidence>
<dbReference type="EMBL" id="NNAY01001516">
    <property type="protein sequence ID" value="OXU23718.1"/>
    <property type="molecule type" value="Genomic_DNA"/>
</dbReference>
<gene>
    <name evidence="1" type="ORF">TSAR_006503</name>
</gene>